<sequence>MFFLKDEGFEYSKTQLKIEVIDIRNIEDFIQLQLRFTFDFSFGTFSHEVTWSNHDIEAVVSQLENLHLSGEITAIEPDISFSYQKMEGNLYTFYIHFDNGMIHSNMGTDSGISLRLIINRQSLVDWARQLTKLLHHT</sequence>
<gene>
    <name evidence="1" type="ORF">ABW02_10470</name>
</gene>
<comment type="caution">
    <text evidence="1">The sequence shown here is derived from an EMBL/GenBank/DDBJ whole genome shotgun (WGS) entry which is preliminary data.</text>
</comment>
<organism evidence="1 2">
    <name type="scientific">Niallia circulans</name>
    <name type="common">Bacillus circulans</name>
    <dbReference type="NCBI Taxonomy" id="1397"/>
    <lineage>
        <taxon>Bacteria</taxon>
        <taxon>Bacillati</taxon>
        <taxon>Bacillota</taxon>
        <taxon>Bacilli</taxon>
        <taxon>Bacillales</taxon>
        <taxon>Bacillaceae</taxon>
        <taxon>Niallia</taxon>
    </lineage>
</organism>
<dbReference type="RefSeq" id="WP_047941961.1">
    <property type="nucleotide sequence ID" value="NZ_JAMAUJ010000014.1"/>
</dbReference>
<accession>A0A0J1IKU6</accession>
<keyword evidence="2" id="KW-1185">Reference proteome</keyword>
<evidence type="ECO:0000313" key="2">
    <source>
        <dbReference type="Proteomes" id="UP000036045"/>
    </source>
</evidence>
<reference evidence="1 2" key="1">
    <citation type="submission" date="2015-05" db="EMBL/GenBank/DDBJ databases">
        <title>Whole genome sequence and identification of bacterial endophytes from Costus igneus.</title>
        <authorList>
            <person name="Lee Y.P."/>
            <person name="Gan H.M."/>
            <person name="Eng W."/>
            <person name="Wheatley M.S."/>
            <person name="Caraballo A."/>
            <person name="Polter S."/>
            <person name="Savka M.A."/>
            <person name="Hudson A.O."/>
        </authorList>
    </citation>
    <scope>NUCLEOTIDE SEQUENCE [LARGE SCALE GENOMIC DNA]</scope>
    <source>
        <strain evidence="1 2">RIT379</strain>
    </source>
</reference>
<protein>
    <submittedName>
        <fullName evidence="1">Uncharacterized protein</fullName>
    </submittedName>
</protein>
<name>A0A0J1IKU6_NIACI</name>
<evidence type="ECO:0000313" key="1">
    <source>
        <dbReference type="EMBL" id="KLV26523.1"/>
    </source>
</evidence>
<dbReference type="Proteomes" id="UP000036045">
    <property type="component" value="Unassembled WGS sequence"/>
</dbReference>
<dbReference type="EMBL" id="LDPH01000008">
    <property type="protein sequence ID" value="KLV26523.1"/>
    <property type="molecule type" value="Genomic_DNA"/>
</dbReference>
<dbReference type="OrthoDB" id="2404181at2"/>
<dbReference type="AlphaFoldDB" id="A0A0J1IKU6"/>
<dbReference type="PATRIC" id="fig|1397.4.peg.5406"/>
<proteinExistence type="predicted"/>